<keyword evidence="3" id="KW-1185">Reference proteome</keyword>
<sequence length="436" mass="46425">MRKTTRRTWALAAGVMSVSLLATACSNDGGSTDGGSTDADGKVTITVATFNDFGYTDELLAEYTEANPNVVVKQTRAAKSEDARTNLTTKLAAGGSGLADIEAIEVDWLPELVQSSDAFADLADSSVEGRWEDWKVQAATTPDGKLIGYGTDIGPEGICYRADLFEAAGLPSDRESVKELLGGDNATWDSYFEAGRTFKAASPDVAWFDSASSIYQGMVNQLTNAYEESDGTPKPLADNADVKKLYEATLNASADLSAHLGQWSGDWDAAFQKNGFATMLCPAWMTGPIEERAGGVTGWDVADVFPGGGGNWGGSYLTVPSTGKNVDEAKKVAEWLTSPDTQIKAFLNAGTFPSQVEAWDSADLKAATNDFFNNAPVGEIFANRAAAIDVTPFKGPNYFQIHQTVGDALNRVDIDKSESIEQGWTSAVQAYDNLGL</sequence>
<feature type="chain" id="PRO_5046038717" evidence="1">
    <location>
        <begin position="25"/>
        <end position="436"/>
    </location>
</feature>
<dbReference type="PROSITE" id="PS51257">
    <property type="entry name" value="PROKAR_LIPOPROTEIN"/>
    <property type="match status" value="1"/>
</dbReference>
<evidence type="ECO:0000313" key="3">
    <source>
        <dbReference type="Proteomes" id="UP001240250"/>
    </source>
</evidence>
<feature type="signal peptide" evidence="1">
    <location>
        <begin position="1"/>
        <end position="24"/>
    </location>
</feature>
<dbReference type="PANTHER" id="PTHR43649">
    <property type="entry name" value="ARABINOSE-BINDING PROTEIN-RELATED"/>
    <property type="match status" value="1"/>
</dbReference>
<accession>A0ABU0GP02</accession>
<dbReference type="Pfam" id="PF01547">
    <property type="entry name" value="SBP_bac_1"/>
    <property type="match status" value="1"/>
</dbReference>
<dbReference type="Proteomes" id="UP001240250">
    <property type="component" value="Unassembled WGS sequence"/>
</dbReference>
<comment type="caution">
    <text evidence="2">The sequence shown here is derived from an EMBL/GenBank/DDBJ whole genome shotgun (WGS) entry which is preliminary data.</text>
</comment>
<proteinExistence type="predicted"/>
<dbReference type="InterPro" id="IPR050490">
    <property type="entry name" value="Bact_solute-bd_prot1"/>
</dbReference>
<gene>
    <name evidence="2" type="ORF">JO380_002852</name>
</gene>
<dbReference type="SUPFAM" id="SSF53850">
    <property type="entry name" value="Periplasmic binding protein-like II"/>
    <property type="match status" value="1"/>
</dbReference>
<evidence type="ECO:0000313" key="2">
    <source>
        <dbReference type="EMBL" id="MDQ0426471.1"/>
    </source>
</evidence>
<evidence type="ECO:0000256" key="1">
    <source>
        <dbReference type="SAM" id="SignalP"/>
    </source>
</evidence>
<reference evidence="2 3" key="1">
    <citation type="submission" date="2023-07" db="EMBL/GenBank/DDBJ databases">
        <title>Sequencing the genomes of 1000 actinobacteria strains.</title>
        <authorList>
            <person name="Klenk H.-P."/>
        </authorList>
    </citation>
    <scope>NUCLEOTIDE SEQUENCE [LARGE SCALE GENOMIC DNA]</scope>
    <source>
        <strain evidence="2 3">DSM 14785</strain>
    </source>
</reference>
<protein>
    <submittedName>
        <fullName evidence="2">Cellobiose transport system substrate-binding protein</fullName>
    </submittedName>
</protein>
<keyword evidence="1" id="KW-0732">Signal</keyword>
<dbReference type="Gene3D" id="3.40.190.10">
    <property type="entry name" value="Periplasmic binding protein-like II"/>
    <property type="match status" value="1"/>
</dbReference>
<dbReference type="PANTHER" id="PTHR43649:SF32">
    <property type="entry name" value="SUGAR BINDING SECRETED PROTEIN"/>
    <property type="match status" value="1"/>
</dbReference>
<dbReference type="InterPro" id="IPR006059">
    <property type="entry name" value="SBP"/>
</dbReference>
<name>A0ABU0GP02_9CELL</name>
<dbReference type="EMBL" id="JAUSVM010000001">
    <property type="protein sequence ID" value="MDQ0426471.1"/>
    <property type="molecule type" value="Genomic_DNA"/>
</dbReference>
<organism evidence="2 3">
    <name type="scientific">Cellulomonas iranensis</name>
    <dbReference type="NCBI Taxonomy" id="76862"/>
    <lineage>
        <taxon>Bacteria</taxon>
        <taxon>Bacillati</taxon>
        <taxon>Actinomycetota</taxon>
        <taxon>Actinomycetes</taxon>
        <taxon>Micrococcales</taxon>
        <taxon>Cellulomonadaceae</taxon>
        <taxon>Cellulomonas</taxon>
    </lineage>
</organism>
<dbReference type="RefSeq" id="WP_070320278.1">
    <property type="nucleotide sequence ID" value="NZ_JAUSVM010000001.1"/>
</dbReference>